<proteinExistence type="predicted"/>
<evidence type="ECO:0000256" key="1">
    <source>
        <dbReference type="SAM" id="MobiDB-lite"/>
    </source>
</evidence>
<comment type="caution">
    <text evidence="2">The sequence shown here is derived from an EMBL/GenBank/DDBJ whole genome shotgun (WGS) entry which is preliminary data.</text>
</comment>
<dbReference type="AlphaFoldDB" id="A0A1D1VCE1"/>
<keyword evidence="3" id="KW-1185">Reference proteome</keyword>
<evidence type="ECO:0000313" key="3">
    <source>
        <dbReference type="Proteomes" id="UP000186922"/>
    </source>
</evidence>
<organism evidence="2 3">
    <name type="scientific">Ramazzottius varieornatus</name>
    <name type="common">Water bear</name>
    <name type="synonym">Tardigrade</name>
    <dbReference type="NCBI Taxonomy" id="947166"/>
    <lineage>
        <taxon>Eukaryota</taxon>
        <taxon>Metazoa</taxon>
        <taxon>Ecdysozoa</taxon>
        <taxon>Tardigrada</taxon>
        <taxon>Eutardigrada</taxon>
        <taxon>Parachela</taxon>
        <taxon>Hypsibioidea</taxon>
        <taxon>Ramazzottiidae</taxon>
        <taxon>Ramazzottius</taxon>
    </lineage>
</organism>
<evidence type="ECO:0000313" key="2">
    <source>
        <dbReference type="EMBL" id="GAU99299.1"/>
    </source>
</evidence>
<sequence length="160" mass="17877">MNAGSLRTSCWYLNHIIHRISFLGSSTFCFQARYPMVFIHADHKQLLSLMTCKKYNNKLELKIDLFESLAARFGSVCGPGSPSELSGRSVDNASKDKGYCSSVYGPTERSLCTADAAVSNGAVMSHRERGITLPRPPDAHATTRPRILRRQHPYRTTSKR</sequence>
<feature type="compositionally biased region" description="Basic residues" evidence="1">
    <location>
        <begin position="146"/>
        <end position="160"/>
    </location>
</feature>
<feature type="region of interest" description="Disordered" evidence="1">
    <location>
        <begin position="127"/>
        <end position="160"/>
    </location>
</feature>
<name>A0A1D1VCE1_RAMVA</name>
<gene>
    <name evidence="2" type="primary">RvY_10324-1</name>
    <name evidence="2" type="synonym">RvY_10324.1</name>
    <name evidence="2" type="ORF">RvY_10324</name>
</gene>
<accession>A0A1D1VCE1</accession>
<dbReference type="Proteomes" id="UP000186922">
    <property type="component" value="Unassembled WGS sequence"/>
</dbReference>
<reference evidence="2 3" key="1">
    <citation type="journal article" date="2016" name="Nat. Commun.">
        <title>Extremotolerant tardigrade genome and improved radiotolerance of human cultured cells by tardigrade-unique protein.</title>
        <authorList>
            <person name="Hashimoto T."/>
            <person name="Horikawa D.D."/>
            <person name="Saito Y."/>
            <person name="Kuwahara H."/>
            <person name="Kozuka-Hata H."/>
            <person name="Shin-I T."/>
            <person name="Minakuchi Y."/>
            <person name="Ohishi K."/>
            <person name="Motoyama A."/>
            <person name="Aizu T."/>
            <person name="Enomoto A."/>
            <person name="Kondo K."/>
            <person name="Tanaka S."/>
            <person name="Hara Y."/>
            <person name="Koshikawa S."/>
            <person name="Sagara H."/>
            <person name="Miura T."/>
            <person name="Yokobori S."/>
            <person name="Miyagawa K."/>
            <person name="Suzuki Y."/>
            <person name="Kubo T."/>
            <person name="Oyama M."/>
            <person name="Kohara Y."/>
            <person name="Fujiyama A."/>
            <person name="Arakawa K."/>
            <person name="Katayama T."/>
            <person name="Toyoda A."/>
            <person name="Kunieda T."/>
        </authorList>
    </citation>
    <scope>NUCLEOTIDE SEQUENCE [LARGE SCALE GENOMIC DNA]</scope>
    <source>
        <strain evidence="2 3">YOKOZUNA-1</strain>
    </source>
</reference>
<protein>
    <submittedName>
        <fullName evidence="2">Uncharacterized protein</fullName>
    </submittedName>
</protein>
<dbReference type="EMBL" id="BDGG01000005">
    <property type="protein sequence ID" value="GAU99299.1"/>
    <property type="molecule type" value="Genomic_DNA"/>
</dbReference>